<keyword evidence="4" id="KW-0472">Membrane</keyword>
<keyword evidence="5" id="KW-0998">Cell outer membrane</keyword>
<reference evidence="7 8" key="1">
    <citation type="submission" date="2018-12" db="EMBL/GenBank/DDBJ databases">
        <authorList>
            <consortium name="Pathogen Informatics"/>
        </authorList>
    </citation>
    <scope>NUCLEOTIDE SEQUENCE [LARGE SCALE GENOMIC DNA]</scope>
    <source>
        <strain evidence="7 8">NCTC13635</strain>
    </source>
</reference>
<gene>
    <name evidence="7" type="primary">mipA_1</name>
    <name evidence="7" type="ORF">NCTC13635_01052</name>
</gene>
<protein>
    <submittedName>
        <fullName evidence="7">MltA-interacting protein MipA</fullName>
    </submittedName>
</protein>
<dbReference type="GO" id="GO:0009279">
    <property type="term" value="C:cell outer membrane"/>
    <property type="evidence" value="ECO:0007669"/>
    <property type="project" value="UniProtKB-SubCell"/>
</dbReference>
<dbReference type="Pfam" id="PF06629">
    <property type="entry name" value="MipA"/>
    <property type="match status" value="1"/>
</dbReference>
<evidence type="ECO:0000256" key="2">
    <source>
        <dbReference type="ARBA" id="ARBA00005722"/>
    </source>
</evidence>
<feature type="region of interest" description="Disordered" evidence="6">
    <location>
        <begin position="1"/>
        <end position="22"/>
    </location>
</feature>
<dbReference type="Proteomes" id="UP000282433">
    <property type="component" value="Chromosome"/>
</dbReference>
<evidence type="ECO:0000256" key="4">
    <source>
        <dbReference type="ARBA" id="ARBA00023136"/>
    </source>
</evidence>
<evidence type="ECO:0000256" key="6">
    <source>
        <dbReference type="SAM" id="MobiDB-lite"/>
    </source>
</evidence>
<evidence type="ECO:0000313" key="8">
    <source>
        <dbReference type="Proteomes" id="UP000282433"/>
    </source>
</evidence>
<organism evidence="7 8">
    <name type="scientific">Klebsiella pneumoniae</name>
    <dbReference type="NCBI Taxonomy" id="573"/>
    <lineage>
        <taxon>Bacteria</taxon>
        <taxon>Pseudomonadati</taxon>
        <taxon>Pseudomonadota</taxon>
        <taxon>Gammaproteobacteria</taxon>
        <taxon>Enterobacterales</taxon>
        <taxon>Enterobacteriaceae</taxon>
        <taxon>Klebsiella/Raoultella group</taxon>
        <taxon>Klebsiella</taxon>
        <taxon>Klebsiella pneumoniae complex</taxon>
    </lineage>
</organism>
<comment type="subcellular location">
    <subcellularLocation>
        <location evidence="1">Cell outer membrane</location>
    </subcellularLocation>
</comment>
<keyword evidence="3" id="KW-0732">Signal</keyword>
<dbReference type="EMBL" id="LR134162">
    <property type="protein sequence ID" value="VEB00109.1"/>
    <property type="molecule type" value="Genomic_DNA"/>
</dbReference>
<proteinExistence type="inferred from homology"/>
<evidence type="ECO:0000256" key="1">
    <source>
        <dbReference type="ARBA" id="ARBA00004442"/>
    </source>
</evidence>
<evidence type="ECO:0000313" key="7">
    <source>
        <dbReference type="EMBL" id="VEB00109.1"/>
    </source>
</evidence>
<dbReference type="PANTHER" id="PTHR38776">
    <property type="entry name" value="MLTA-INTERACTING PROTEIN-RELATED"/>
    <property type="match status" value="1"/>
</dbReference>
<dbReference type="GO" id="GO:0009252">
    <property type="term" value="P:peptidoglycan biosynthetic process"/>
    <property type="evidence" value="ECO:0007669"/>
    <property type="project" value="TreeGrafter"/>
</dbReference>
<dbReference type="AlphaFoldDB" id="A0A447RJX5"/>
<dbReference type="InterPro" id="IPR010583">
    <property type="entry name" value="MipA"/>
</dbReference>
<evidence type="ECO:0000256" key="5">
    <source>
        <dbReference type="ARBA" id="ARBA00023237"/>
    </source>
</evidence>
<name>A0A447RJX5_KLEPN</name>
<evidence type="ECO:0000256" key="3">
    <source>
        <dbReference type="ARBA" id="ARBA00022729"/>
    </source>
</evidence>
<dbReference type="PANTHER" id="PTHR38776:SF1">
    <property type="entry name" value="MLTA-INTERACTING PROTEIN-RELATED"/>
    <property type="match status" value="1"/>
</dbReference>
<sequence length="75" mass="8385">MVSPGTSRAASGMRSYDPDSSWNPYLELSANYRFLGDWSVYGVARYTRLSDEITDSPMVDKSWSGLISTGITYTF</sequence>
<comment type="similarity">
    <text evidence="2">Belongs to the MipA/OmpV family.</text>
</comment>
<accession>A0A447RJX5</accession>